<evidence type="ECO:0000256" key="11">
    <source>
        <dbReference type="ARBA" id="ARBA00022837"/>
    </source>
</evidence>
<evidence type="ECO:0000256" key="6">
    <source>
        <dbReference type="ARBA" id="ARBA00022692"/>
    </source>
</evidence>
<sequence>MPWPFSSSASTPNNETDDEQRPGGKKTSIWSDSLKREDPFAEVVKTWGPIGLTVVGTLAAFGFYQHYLRRFPGAANIQENFFRRRTLFGKATSVGDGDGFHLFHTPGGRLAGWGWLRRIPKTRADLKGKTISIRLAGVDAPEGPHFGRPGQPYAAEALTFLSDYILNRRVRAQIYKRDQYNRVVATVFVRKFLFKKDVGLEMLKQGMATVYEAKSGVEWGGRKEIYEAAEAQAKAKKLGIWSGKEKDFESPRAYKSKVQDAEKAREPETTITPEEKKSWWRRWIS</sequence>
<dbReference type="AlphaFoldDB" id="A0A8K0TN90"/>
<keyword evidence="10" id="KW-0378">Hydrolase</keyword>
<keyword evidence="13" id="KW-0496">Mitochondrion</keyword>
<evidence type="ECO:0000256" key="4">
    <source>
        <dbReference type="ARBA" id="ARBA00013404"/>
    </source>
</evidence>
<feature type="region of interest" description="Disordered" evidence="15">
    <location>
        <begin position="247"/>
        <end position="270"/>
    </location>
</feature>
<evidence type="ECO:0000256" key="14">
    <source>
        <dbReference type="ARBA" id="ARBA00023136"/>
    </source>
</evidence>
<keyword evidence="9 17" id="KW-0255">Endonuclease</keyword>
<keyword evidence="14" id="KW-0472">Membrane</keyword>
<evidence type="ECO:0000256" key="9">
    <source>
        <dbReference type="ARBA" id="ARBA00022759"/>
    </source>
</evidence>
<dbReference type="GO" id="GO:0005739">
    <property type="term" value="C:mitochondrion"/>
    <property type="evidence" value="ECO:0007669"/>
    <property type="project" value="UniProtKB-SubCell"/>
</dbReference>
<evidence type="ECO:0000313" key="17">
    <source>
        <dbReference type="EMBL" id="KAH7368305.1"/>
    </source>
</evidence>
<evidence type="ECO:0000256" key="13">
    <source>
        <dbReference type="ARBA" id="ARBA00023128"/>
    </source>
</evidence>
<comment type="subcellular location">
    <subcellularLocation>
        <location evidence="1">Membrane</location>
        <topology evidence="1">Single-pass membrane protein</topology>
    </subcellularLocation>
    <subcellularLocation>
        <location evidence="2">Mitochondrion</location>
    </subcellularLocation>
</comment>
<keyword evidence="11" id="KW-0106">Calcium</keyword>
<organism evidence="17 18">
    <name type="scientific">Plectosphaerella cucumerina</name>
    <dbReference type="NCBI Taxonomy" id="40658"/>
    <lineage>
        <taxon>Eukaryota</taxon>
        <taxon>Fungi</taxon>
        <taxon>Dikarya</taxon>
        <taxon>Ascomycota</taxon>
        <taxon>Pezizomycotina</taxon>
        <taxon>Sordariomycetes</taxon>
        <taxon>Hypocreomycetidae</taxon>
        <taxon>Glomerellales</taxon>
        <taxon>Plectosphaerellaceae</taxon>
        <taxon>Plectosphaerella</taxon>
    </lineage>
</organism>
<dbReference type="GO" id="GO:0004519">
    <property type="term" value="F:endonuclease activity"/>
    <property type="evidence" value="ECO:0007669"/>
    <property type="project" value="UniProtKB-KW"/>
</dbReference>
<evidence type="ECO:0000256" key="1">
    <source>
        <dbReference type="ARBA" id="ARBA00004167"/>
    </source>
</evidence>
<dbReference type="InterPro" id="IPR016071">
    <property type="entry name" value="Staphylococal_nuclease_OB-fold"/>
</dbReference>
<evidence type="ECO:0000256" key="8">
    <source>
        <dbReference type="ARBA" id="ARBA00022723"/>
    </source>
</evidence>
<dbReference type="GO" id="GO:0046872">
    <property type="term" value="F:metal ion binding"/>
    <property type="evidence" value="ECO:0007669"/>
    <property type="project" value="UniProtKB-KW"/>
</dbReference>
<dbReference type="GO" id="GO:0016787">
    <property type="term" value="F:hydrolase activity"/>
    <property type="evidence" value="ECO:0007669"/>
    <property type="project" value="UniProtKB-KW"/>
</dbReference>
<accession>A0A8K0TN90</accession>
<dbReference type="PANTHER" id="PTHR12302">
    <property type="entry name" value="EBNA2 BINDING PROTEIN P100"/>
    <property type="match status" value="1"/>
</dbReference>
<feature type="domain" description="TNase-like" evidence="16">
    <location>
        <begin position="85"/>
        <end position="243"/>
    </location>
</feature>
<name>A0A8K0TN90_9PEZI</name>
<evidence type="ECO:0000256" key="10">
    <source>
        <dbReference type="ARBA" id="ARBA00022801"/>
    </source>
</evidence>
<dbReference type="Gene3D" id="2.40.50.90">
    <property type="match status" value="1"/>
</dbReference>
<dbReference type="Pfam" id="PF00565">
    <property type="entry name" value="SNase"/>
    <property type="match status" value="1"/>
</dbReference>
<evidence type="ECO:0000256" key="7">
    <source>
        <dbReference type="ARBA" id="ARBA00022722"/>
    </source>
</evidence>
<dbReference type="GO" id="GO:0016020">
    <property type="term" value="C:membrane"/>
    <property type="evidence" value="ECO:0007669"/>
    <property type="project" value="UniProtKB-SubCell"/>
</dbReference>
<protein>
    <recommendedName>
        <fullName evidence="4">Probable endonuclease LCL3</fullName>
    </recommendedName>
    <alternativeName>
        <fullName evidence="5">Probable endonuclease lcl3</fullName>
    </alternativeName>
</protein>
<feature type="compositionally biased region" description="Polar residues" evidence="15">
    <location>
        <begin position="1"/>
        <end position="14"/>
    </location>
</feature>
<dbReference type="InterPro" id="IPR035437">
    <property type="entry name" value="SNase_OB-fold_sf"/>
</dbReference>
<dbReference type="SMART" id="SM00318">
    <property type="entry name" value="SNc"/>
    <property type="match status" value="1"/>
</dbReference>
<evidence type="ECO:0000256" key="2">
    <source>
        <dbReference type="ARBA" id="ARBA00004173"/>
    </source>
</evidence>
<evidence type="ECO:0000313" key="18">
    <source>
        <dbReference type="Proteomes" id="UP000813385"/>
    </source>
</evidence>
<dbReference type="EMBL" id="JAGPXD010000002">
    <property type="protein sequence ID" value="KAH7368305.1"/>
    <property type="molecule type" value="Genomic_DNA"/>
</dbReference>
<reference evidence="17" key="1">
    <citation type="journal article" date="2021" name="Nat. Commun.">
        <title>Genetic determinants of endophytism in the Arabidopsis root mycobiome.</title>
        <authorList>
            <person name="Mesny F."/>
            <person name="Miyauchi S."/>
            <person name="Thiergart T."/>
            <person name="Pickel B."/>
            <person name="Atanasova L."/>
            <person name="Karlsson M."/>
            <person name="Huettel B."/>
            <person name="Barry K.W."/>
            <person name="Haridas S."/>
            <person name="Chen C."/>
            <person name="Bauer D."/>
            <person name="Andreopoulos W."/>
            <person name="Pangilinan J."/>
            <person name="LaButti K."/>
            <person name="Riley R."/>
            <person name="Lipzen A."/>
            <person name="Clum A."/>
            <person name="Drula E."/>
            <person name="Henrissat B."/>
            <person name="Kohler A."/>
            <person name="Grigoriev I.V."/>
            <person name="Martin F.M."/>
            <person name="Hacquard S."/>
        </authorList>
    </citation>
    <scope>NUCLEOTIDE SEQUENCE</scope>
    <source>
        <strain evidence="17">MPI-CAGE-AT-0016</strain>
    </source>
</reference>
<dbReference type="PROSITE" id="PS50830">
    <property type="entry name" value="TNASE_3"/>
    <property type="match status" value="1"/>
</dbReference>
<keyword evidence="7" id="KW-0540">Nuclease</keyword>
<evidence type="ECO:0000259" key="16">
    <source>
        <dbReference type="PROSITE" id="PS50830"/>
    </source>
</evidence>
<evidence type="ECO:0000256" key="15">
    <source>
        <dbReference type="SAM" id="MobiDB-lite"/>
    </source>
</evidence>
<dbReference type="Proteomes" id="UP000813385">
    <property type="component" value="Unassembled WGS sequence"/>
</dbReference>
<evidence type="ECO:0000256" key="12">
    <source>
        <dbReference type="ARBA" id="ARBA00022989"/>
    </source>
</evidence>
<dbReference type="OrthoDB" id="430293at2759"/>
<keyword evidence="8" id="KW-0479">Metal-binding</keyword>
<dbReference type="PANTHER" id="PTHR12302:SF3">
    <property type="entry name" value="SERINE_THREONINE-PROTEIN KINASE 31"/>
    <property type="match status" value="1"/>
</dbReference>
<comment type="similarity">
    <text evidence="3">Belongs to the LCL3 family.</text>
</comment>
<evidence type="ECO:0000256" key="3">
    <source>
        <dbReference type="ARBA" id="ARBA00005435"/>
    </source>
</evidence>
<feature type="region of interest" description="Disordered" evidence="15">
    <location>
        <begin position="1"/>
        <end position="30"/>
    </location>
</feature>
<gene>
    <name evidence="17" type="ORF">B0T11DRAFT_62780</name>
</gene>
<dbReference type="FunFam" id="2.40.50.90:FF:000029">
    <property type="entry name" value="Probable endonuclease lcl3"/>
    <property type="match status" value="1"/>
</dbReference>
<evidence type="ECO:0000256" key="5">
    <source>
        <dbReference type="ARBA" id="ARBA00014651"/>
    </source>
</evidence>
<comment type="caution">
    <text evidence="17">The sequence shown here is derived from an EMBL/GenBank/DDBJ whole genome shotgun (WGS) entry which is preliminary data.</text>
</comment>
<keyword evidence="18" id="KW-1185">Reference proteome</keyword>
<dbReference type="SUPFAM" id="SSF50199">
    <property type="entry name" value="Staphylococcal nuclease"/>
    <property type="match status" value="1"/>
</dbReference>
<keyword evidence="6" id="KW-0812">Transmembrane</keyword>
<keyword evidence="12" id="KW-1133">Transmembrane helix</keyword>
<proteinExistence type="inferred from homology"/>